<dbReference type="InterPro" id="IPR021525">
    <property type="entry name" value="DUF3189"/>
</dbReference>
<proteinExistence type="predicted"/>
<reference evidence="2" key="1">
    <citation type="submission" date="2016-11" db="EMBL/GenBank/DDBJ databases">
        <authorList>
            <person name="Varghese N."/>
            <person name="Submissions S."/>
        </authorList>
    </citation>
    <scope>NUCLEOTIDE SEQUENCE [LARGE SCALE GENOMIC DNA]</scope>
    <source>
        <strain evidence="2">DSM 10349</strain>
    </source>
</reference>
<dbReference type="Pfam" id="PF11385">
    <property type="entry name" value="DUF3189"/>
    <property type="match status" value="1"/>
</dbReference>
<evidence type="ECO:0000313" key="1">
    <source>
        <dbReference type="EMBL" id="SHK38567.1"/>
    </source>
</evidence>
<evidence type="ECO:0008006" key="3">
    <source>
        <dbReference type="Google" id="ProtNLM"/>
    </source>
</evidence>
<dbReference type="AlphaFoldDB" id="A0A1M6S1Z9"/>
<protein>
    <recommendedName>
        <fullName evidence="3">DUF3189 domain-containing protein</fullName>
    </recommendedName>
</protein>
<sequence length="179" mass="19958">MLIIYYDVGGAHSVQTAAGIHLNVLPQEGSPQPAELFKMKKFDNITKADYGRIIYAGTDEWGNNVYTLSCQYASPVVVPAIRDMHRLAGGNPHELLMVSTLGTINTLMKIGGFTSRRLKWVSFGRPIVVRGTLQAYPQIALLVSEVKELLPKLMEDNSWLKNSWASTYQDAQPEEIILH</sequence>
<name>A0A1M6S1Z9_9FIRM</name>
<dbReference type="EMBL" id="FRAR01000012">
    <property type="protein sequence ID" value="SHK38567.1"/>
    <property type="molecule type" value="Genomic_DNA"/>
</dbReference>
<organism evidence="1 2">
    <name type="scientific">Desulforamulus aeronauticus DSM 10349</name>
    <dbReference type="NCBI Taxonomy" id="1121421"/>
    <lineage>
        <taxon>Bacteria</taxon>
        <taxon>Bacillati</taxon>
        <taxon>Bacillota</taxon>
        <taxon>Clostridia</taxon>
        <taxon>Eubacteriales</taxon>
        <taxon>Peptococcaceae</taxon>
        <taxon>Desulforamulus</taxon>
    </lineage>
</organism>
<evidence type="ECO:0000313" key="2">
    <source>
        <dbReference type="Proteomes" id="UP000183997"/>
    </source>
</evidence>
<dbReference type="Proteomes" id="UP000183997">
    <property type="component" value="Unassembled WGS sequence"/>
</dbReference>
<dbReference type="OrthoDB" id="1680616at2"/>
<gene>
    <name evidence="1" type="ORF">SAMN02745123_01675</name>
</gene>
<keyword evidence="2" id="KW-1185">Reference proteome</keyword>
<dbReference type="RefSeq" id="WP_084082348.1">
    <property type="nucleotide sequence ID" value="NZ_FRAR01000012.1"/>
</dbReference>
<dbReference type="STRING" id="1121421.SAMN02745123_01675"/>
<accession>A0A1M6S1Z9</accession>